<dbReference type="Proteomes" id="UP000217311">
    <property type="component" value="Chromosome"/>
</dbReference>
<proteinExistence type="inferred from homology"/>
<feature type="transmembrane region" description="Helical" evidence="8">
    <location>
        <begin position="20"/>
        <end position="45"/>
    </location>
</feature>
<reference evidence="11" key="1">
    <citation type="submission" date="2017-09" db="EMBL/GenBank/DDBJ databases">
        <title>Genome evolution observed in wild isolates of Caulobacter crescentus.</title>
        <authorList>
            <person name="Ely B."/>
            <person name="Wilson K."/>
            <person name="Scott D."/>
        </authorList>
    </citation>
    <scope>NUCLEOTIDE SEQUENCE [LARGE SCALE GENOMIC DNA]</scope>
    <source>
        <strain evidence="11">CB13b1a</strain>
    </source>
</reference>
<evidence type="ECO:0000256" key="2">
    <source>
        <dbReference type="ARBA" id="ARBA00007069"/>
    </source>
</evidence>
<dbReference type="AlphaFoldDB" id="A0A290MQ86"/>
<protein>
    <submittedName>
        <fullName evidence="10">ABC transporter permease</fullName>
    </submittedName>
</protein>
<evidence type="ECO:0000256" key="7">
    <source>
        <dbReference type="ARBA" id="ARBA00023136"/>
    </source>
</evidence>
<dbReference type="EMBL" id="CP023315">
    <property type="protein sequence ID" value="ATC34218.1"/>
    <property type="molecule type" value="Genomic_DNA"/>
</dbReference>
<evidence type="ECO:0000256" key="6">
    <source>
        <dbReference type="ARBA" id="ARBA00022989"/>
    </source>
</evidence>
<dbReference type="GO" id="GO:0005886">
    <property type="term" value="C:plasma membrane"/>
    <property type="evidence" value="ECO:0007669"/>
    <property type="project" value="UniProtKB-SubCell"/>
</dbReference>
<evidence type="ECO:0000313" key="11">
    <source>
        <dbReference type="Proteomes" id="UP000217311"/>
    </source>
</evidence>
<dbReference type="PROSITE" id="PS50928">
    <property type="entry name" value="ABC_TM1"/>
    <property type="match status" value="1"/>
</dbReference>
<evidence type="ECO:0000256" key="3">
    <source>
        <dbReference type="ARBA" id="ARBA00022448"/>
    </source>
</evidence>
<evidence type="ECO:0000313" key="10">
    <source>
        <dbReference type="EMBL" id="ATC34218.1"/>
    </source>
</evidence>
<evidence type="ECO:0000259" key="9">
    <source>
        <dbReference type="PROSITE" id="PS50928"/>
    </source>
</evidence>
<keyword evidence="4" id="KW-1003">Cell membrane</keyword>
<evidence type="ECO:0000256" key="4">
    <source>
        <dbReference type="ARBA" id="ARBA00022475"/>
    </source>
</evidence>
<accession>A0A290MQ86</accession>
<comment type="similarity">
    <text evidence="2">Belongs to the binding-protein-dependent transport system permease family. CysTW subfamily.</text>
</comment>
<name>A0A290MQ86_CAUVI</name>
<dbReference type="Pfam" id="PF00528">
    <property type="entry name" value="BPD_transp_1"/>
    <property type="match status" value="1"/>
</dbReference>
<organism evidence="10 11">
    <name type="scientific">Caulobacter vibrioides</name>
    <name type="common">Caulobacter crescentus</name>
    <dbReference type="NCBI Taxonomy" id="155892"/>
    <lineage>
        <taxon>Bacteria</taxon>
        <taxon>Pseudomonadati</taxon>
        <taxon>Pseudomonadota</taxon>
        <taxon>Alphaproteobacteria</taxon>
        <taxon>Caulobacterales</taxon>
        <taxon>Caulobacteraceae</taxon>
        <taxon>Caulobacter</taxon>
    </lineage>
</organism>
<feature type="transmembrane region" description="Helical" evidence="8">
    <location>
        <begin position="178"/>
        <end position="200"/>
    </location>
</feature>
<feature type="transmembrane region" description="Helical" evidence="8">
    <location>
        <begin position="81"/>
        <end position="105"/>
    </location>
</feature>
<dbReference type="InterPro" id="IPR035906">
    <property type="entry name" value="MetI-like_sf"/>
</dbReference>
<gene>
    <name evidence="10" type="ORF">CA606_18790</name>
</gene>
<sequence length="310" mass="33749">MGGGLENLMEQSWKQAKAVFAAALGPPLVWLVLFFLAPMAIVWAYSFGHNVGLTDIAISGTFHNYARAIEPLYLKIFLKSVWVAGLTTGLCLVIGFPVALAITFASDKAKAWLLLLIMLPFWTNLLIRTYALIAVLRTEGYVNQGLEWLWKGGSGLAALAGLQPLGDFQPLELLHNNFAVILGLVYVHLPFMVLPLYSALDRLDKSLLEASLDLGAGHLRTLFKVVVPLAIPGIASGVLITFIPALGAYLTPDLLGGPDSQMIANIIERQFKRANDWPFGAAMSFLLMYLTFIAIAIQAVLNRKTPEAKG</sequence>
<dbReference type="InterPro" id="IPR000515">
    <property type="entry name" value="MetI-like"/>
</dbReference>
<feature type="transmembrane region" description="Helical" evidence="8">
    <location>
        <begin position="221"/>
        <end position="250"/>
    </location>
</feature>
<feature type="transmembrane region" description="Helical" evidence="8">
    <location>
        <begin position="111"/>
        <end position="136"/>
    </location>
</feature>
<dbReference type="Gene3D" id="1.10.3720.10">
    <property type="entry name" value="MetI-like"/>
    <property type="match status" value="1"/>
</dbReference>
<dbReference type="PANTHER" id="PTHR42929">
    <property type="entry name" value="INNER MEMBRANE ABC TRANSPORTER PERMEASE PROTEIN YDCU-RELATED-RELATED"/>
    <property type="match status" value="1"/>
</dbReference>
<dbReference type="CDD" id="cd06261">
    <property type="entry name" value="TM_PBP2"/>
    <property type="match status" value="1"/>
</dbReference>
<keyword evidence="3 8" id="KW-0813">Transport</keyword>
<feature type="transmembrane region" description="Helical" evidence="8">
    <location>
        <begin position="279"/>
        <end position="301"/>
    </location>
</feature>
<dbReference type="GO" id="GO:0055085">
    <property type="term" value="P:transmembrane transport"/>
    <property type="evidence" value="ECO:0007669"/>
    <property type="project" value="InterPro"/>
</dbReference>
<dbReference type="PANTHER" id="PTHR42929:SF1">
    <property type="entry name" value="INNER MEMBRANE ABC TRANSPORTER PERMEASE PROTEIN YDCU-RELATED"/>
    <property type="match status" value="1"/>
</dbReference>
<keyword evidence="7 8" id="KW-0472">Membrane</keyword>
<comment type="subcellular location">
    <subcellularLocation>
        <location evidence="1 8">Cell membrane</location>
        <topology evidence="1 8">Multi-pass membrane protein</topology>
    </subcellularLocation>
</comment>
<evidence type="ECO:0000256" key="5">
    <source>
        <dbReference type="ARBA" id="ARBA00022692"/>
    </source>
</evidence>
<feature type="domain" description="ABC transmembrane type-1" evidence="9">
    <location>
        <begin position="77"/>
        <end position="298"/>
    </location>
</feature>
<keyword evidence="5 8" id="KW-0812">Transmembrane</keyword>
<evidence type="ECO:0000256" key="8">
    <source>
        <dbReference type="RuleBase" id="RU363032"/>
    </source>
</evidence>
<evidence type="ECO:0000256" key="1">
    <source>
        <dbReference type="ARBA" id="ARBA00004651"/>
    </source>
</evidence>
<keyword evidence="6 8" id="KW-1133">Transmembrane helix</keyword>
<dbReference type="SUPFAM" id="SSF161098">
    <property type="entry name" value="MetI-like"/>
    <property type="match status" value="1"/>
</dbReference>